<accession>A0ABS7J382</accession>
<dbReference type="PIRSF" id="PIRSF038925">
    <property type="entry name" value="AMP-prot_trans"/>
    <property type="match status" value="1"/>
</dbReference>
<dbReference type="InterPro" id="IPR025758">
    <property type="entry name" value="Fic/DOC_N"/>
</dbReference>
<dbReference type="Pfam" id="PF21248">
    <property type="entry name" value="SoFic-like_C"/>
    <property type="match status" value="1"/>
</dbReference>
<evidence type="ECO:0000313" key="2">
    <source>
        <dbReference type="EMBL" id="MBX7481779.1"/>
    </source>
</evidence>
<dbReference type="Pfam" id="PF13784">
    <property type="entry name" value="Fic_N"/>
    <property type="match status" value="1"/>
</dbReference>
<gene>
    <name evidence="2" type="ORF">K3174_04500</name>
</gene>
<dbReference type="Proteomes" id="UP000755104">
    <property type="component" value="Unassembled WGS sequence"/>
</dbReference>
<dbReference type="InterPro" id="IPR003812">
    <property type="entry name" value="Fido"/>
</dbReference>
<dbReference type="Pfam" id="PF02661">
    <property type="entry name" value="Fic"/>
    <property type="match status" value="1"/>
</dbReference>
<dbReference type="InterPro" id="IPR040198">
    <property type="entry name" value="Fido_containing"/>
</dbReference>
<dbReference type="InterPro" id="IPR026287">
    <property type="entry name" value="SoFic-like"/>
</dbReference>
<dbReference type="PANTHER" id="PTHR13504">
    <property type="entry name" value="FIDO DOMAIN-CONTAINING PROTEIN DDB_G0283145"/>
    <property type="match status" value="1"/>
</dbReference>
<dbReference type="Gene3D" id="1.10.3290.10">
    <property type="entry name" value="Fido-like domain"/>
    <property type="match status" value="1"/>
</dbReference>
<sequence>MPLVCTYKLPDLPPHGLVENVTMMRAASQAHRWLGELKGKAASIPNQGILIDTLSLQEARASSEIENIVTTQDQLFQASLFPQAAGNADAKEVARYREALHAGFEQLRERDGLLTNNTIIDMFRILKRTDDGFRSHPGTALLNERTGQHVYVPPQDPAEVRSLMRALEAFINDDGLSELDPLIKMAIIHHQFESIHPFVDGNGRVGRMMNVLYLCRAGLLEIPILYLSRHINRTKGEYYRELQKVRDDGQWEDWIVYMLNAVSLTAQATLSLVEDIRISMAETKVWLRTNHERMYTQDLLNSLFRHPYTRIDLLVRDLGITRPTASKYLELLTDEGRLSKHRLGRDVYFVNDQLVGLLAAAE</sequence>
<dbReference type="InterPro" id="IPR036390">
    <property type="entry name" value="WH_DNA-bd_sf"/>
</dbReference>
<dbReference type="SUPFAM" id="SSF140931">
    <property type="entry name" value="Fic-like"/>
    <property type="match status" value="1"/>
</dbReference>
<dbReference type="PROSITE" id="PS51459">
    <property type="entry name" value="FIDO"/>
    <property type="match status" value="1"/>
</dbReference>
<dbReference type="SUPFAM" id="SSF46785">
    <property type="entry name" value="Winged helix' DNA-binding domain"/>
    <property type="match status" value="1"/>
</dbReference>
<protein>
    <submittedName>
        <fullName evidence="2">Fic family protein</fullName>
    </submittedName>
</protein>
<dbReference type="InterPro" id="IPR048770">
    <property type="entry name" value="SoFic-like_C"/>
</dbReference>
<dbReference type="PANTHER" id="PTHR13504:SF35">
    <property type="entry name" value="PROTEIN ADENYLYLTRANSFERASE SOFIC"/>
    <property type="match status" value="1"/>
</dbReference>
<keyword evidence="3" id="KW-1185">Reference proteome</keyword>
<proteinExistence type="predicted"/>
<dbReference type="InterPro" id="IPR036597">
    <property type="entry name" value="Fido-like_dom_sf"/>
</dbReference>
<comment type="caution">
    <text evidence="2">The sequence shown here is derived from an EMBL/GenBank/DDBJ whole genome shotgun (WGS) entry which is preliminary data.</text>
</comment>
<evidence type="ECO:0000313" key="3">
    <source>
        <dbReference type="Proteomes" id="UP000755104"/>
    </source>
</evidence>
<evidence type="ECO:0000259" key="1">
    <source>
        <dbReference type="PROSITE" id="PS51459"/>
    </source>
</evidence>
<organism evidence="2 3">
    <name type="scientific">Qipengyuania qiaonensis</name>
    <dbReference type="NCBI Taxonomy" id="2867240"/>
    <lineage>
        <taxon>Bacteria</taxon>
        <taxon>Pseudomonadati</taxon>
        <taxon>Pseudomonadota</taxon>
        <taxon>Alphaproteobacteria</taxon>
        <taxon>Sphingomonadales</taxon>
        <taxon>Erythrobacteraceae</taxon>
        <taxon>Qipengyuania</taxon>
    </lineage>
</organism>
<feature type="domain" description="Fido" evidence="1">
    <location>
        <begin position="114"/>
        <end position="260"/>
    </location>
</feature>
<name>A0ABS7J382_9SPHN</name>
<dbReference type="RefSeq" id="WP_221556040.1">
    <property type="nucleotide sequence ID" value="NZ_JAIGNO010000002.1"/>
</dbReference>
<reference evidence="2 3" key="1">
    <citation type="submission" date="2021-08" db="EMBL/GenBank/DDBJ databases">
        <title>Comparative Genomics Analysis of the Genus Qipengyuania Reveals Extensive Genetic Diversity and Metabolic Versatility, Including the Description of Fifteen Novel Species.</title>
        <authorList>
            <person name="Liu Y."/>
        </authorList>
    </citation>
    <scope>NUCLEOTIDE SEQUENCE [LARGE SCALE GENOMIC DNA]</scope>
    <source>
        <strain evidence="2 3">6D47A</strain>
    </source>
</reference>
<dbReference type="EMBL" id="JAIGNO010000002">
    <property type="protein sequence ID" value="MBX7481779.1"/>
    <property type="molecule type" value="Genomic_DNA"/>
</dbReference>